<evidence type="ECO:0000313" key="2">
    <source>
        <dbReference type="EMBL" id="MCY9692705.1"/>
    </source>
</evidence>
<dbReference type="InterPro" id="IPR024442">
    <property type="entry name" value="Transposase_Zn_ribbon"/>
</dbReference>
<evidence type="ECO:0000313" key="3">
    <source>
        <dbReference type="Proteomes" id="UP001527099"/>
    </source>
</evidence>
<protein>
    <submittedName>
        <fullName evidence="2">Transposase</fullName>
    </submittedName>
</protein>
<gene>
    <name evidence="2" type="ORF">M5X19_07310</name>
</gene>
<dbReference type="EMBL" id="JAMDMX010000019">
    <property type="protein sequence ID" value="MCY9692705.1"/>
    <property type="molecule type" value="Genomic_DNA"/>
</dbReference>
<evidence type="ECO:0000259" key="1">
    <source>
        <dbReference type="Pfam" id="PF12760"/>
    </source>
</evidence>
<proteinExistence type="predicted"/>
<organism evidence="2 3">
    <name type="scientific">Paenibacillus alginolyticus</name>
    <dbReference type="NCBI Taxonomy" id="59839"/>
    <lineage>
        <taxon>Bacteria</taxon>
        <taxon>Bacillati</taxon>
        <taxon>Bacillota</taxon>
        <taxon>Bacilli</taxon>
        <taxon>Bacillales</taxon>
        <taxon>Paenibacillaceae</taxon>
        <taxon>Paenibacillus</taxon>
    </lineage>
</organism>
<feature type="domain" description="Transposase zinc-ribbon" evidence="1">
    <location>
        <begin position="14"/>
        <end position="59"/>
    </location>
</feature>
<dbReference type="RefSeq" id="WP_029194072.1">
    <property type="nucleotide sequence ID" value="NZ_JAMDMW010000045.1"/>
</dbReference>
<dbReference type="Proteomes" id="UP001527099">
    <property type="component" value="Unassembled WGS sequence"/>
</dbReference>
<dbReference type="Pfam" id="PF12760">
    <property type="entry name" value="Zn_ribbon_IS1595"/>
    <property type="match status" value="1"/>
</dbReference>
<name>A0ABT4G940_9BACL</name>
<comment type="caution">
    <text evidence="2">The sequence shown here is derived from an EMBL/GenBank/DDBJ whole genome shotgun (WGS) entry which is preliminary data.</text>
</comment>
<accession>A0ABT4G940</accession>
<sequence length="201" mass="23699">MDAYLFESLDDTFKTEEDCVRFLAKRRWAGGFCCPSCDYHLFYIVKTRNLLECKECRTQISLTAGTVMHKSKLPLMIWFKAIRTLIQDSQTYSISAFASLLGVNYRTAKLMLEKLQLALYKQYSRMGSGARKMNEQRVKSNPNKRKHTTITSRKINTNFCKYLFTNSKNIKYVEDVLFRKWMDAFLSVFLFPVYLRYCQVL</sequence>
<keyword evidence="3" id="KW-1185">Reference proteome</keyword>
<reference evidence="2 3" key="1">
    <citation type="submission" date="2022-05" db="EMBL/GenBank/DDBJ databases">
        <title>Genome Sequencing of Bee-Associated Microbes.</title>
        <authorList>
            <person name="Dunlap C."/>
        </authorList>
    </citation>
    <scope>NUCLEOTIDE SEQUENCE [LARGE SCALE GENOMIC DNA]</scope>
    <source>
        <strain evidence="2 3">NRRL B-14421</strain>
    </source>
</reference>